<evidence type="ECO:0008006" key="3">
    <source>
        <dbReference type="Google" id="ProtNLM"/>
    </source>
</evidence>
<dbReference type="AlphaFoldDB" id="A0AAN8U0N2"/>
<proteinExistence type="predicted"/>
<dbReference type="PANTHER" id="PTHR31286:SF164">
    <property type="entry name" value="ZINC FINGER, CCHC-TYPE"/>
    <property type="match status" value="1"/>
</dbReference>
<comment type="caution">
    <text evidence="1">The sequence shown here is derived from an EMBL/GenBank/DDBJ whole genome shotgun (WGS) entry which is preliminary data.</text>
</comment>
<keyword evidence="2" id="KW-1185">Reference proteome</keyword>
<evidence type="ECO:0000313" key="2">
    <source>
        <dbReference type="Proteomes" id="UP001371456"/>
    </source>
</evidence>
<name>A0AAN8U0N2_SOLBU</name>
<accession>A0AAN8U0N2</accession>
<gene>
    <name evidence="1" type="ORF">RDI58_003980</name>
</gene>
<dbReference type="Proteomes" id="UP001371456">
    <property type="component" value="Unassembled WGS sequence"/>
</dbReference>
<dbReference type="PANTHER" id="PTHR31286">
    <property type="entry name" value="GLYCINE-RICH CELL WALL STRUCTURAL PROTEIN 1.8-LIKE"/>
    <property type="match status" value="1"/>
</dbReference>
<sequence length="108" mass="12665">MGNTLSLLLKVKIIQLSEDHSMKIQRWMTNFKPNKETTLASVLWINLPDLPWHYYEWAALCRIVEPIRTPIVMDKTTQSKMRPTTAKMRLKIDLMKPLITEIQVTIKS</sequence>
<dbReference type="InterPro" id="IPR040256">
    <property type="entry name" value="At4g02000-like"/>
</dbReference>
<dbReference type="EMBL" id="JBANQN010000002">
    <property type="protein sequence ID" value="KAK6796279.1"/>
    <property type="molecule type" value="Genomic_DNA"/>
</dbReference>
<reference evidence="1 2" key="1">
    <citation type="submission" date="2024-02" db="EMBL/GenBank/DDBJ databases">
        <title>de novo genome assembly of Solanum bulbocastanum strain 11H21.</title>
        <authorList>
            <person name="Hosaka A.J."/>
        </authorList>
    </citation>
    <scope>NUCLEOTIDE SEQUENCE [LARGE SCALE GENOMIC DNA]</scope>
    <source>
        <tissue evidence="1">Young leaves</tissue>
    </source>
</reference>
<protein>
    <recommendedName>
        <fullName evidence="3">DUF4283 domain-containing protein</fullName>
    </recommendedName>
</protein>
<evidence type="ECO:0000313" key="1">
    <source>
        <dbReference type="EMBL" id="KAK6796279.1"/>
    </source>
</evidence>
<organism evidence="1 2">
    <name type="scientific">Solanum bulbocastanum</name>
    <name type="common">Wild potato</name>
    <dbReference type="NCBI Taxonomy" id="147425"/>
    <lineage>
        <taxon>Eukaryota</taxon>
        <taxon>Viridiplantae</taxon>
        <taxon>Streptophyta</taxon>
        <taxon>Embryophyta</taxon>
        <taxon>Tracheophyta</taxon>
        <taxon>Spermatophyta</taxon>
        <taxon>Magnoliopsida</taxon>
        <taxon>eudicotyledons</taxon>
        <taxon>Gunneridae</taxon>
        <taxon>Pentapetalae</taxon>
        <taxon>asterids</taxon>
        <taxon>lamiids</taxon>
        <taxon>Solanales</taxon>
        <taxon>Solanaceae</taxon>
        <taxon>Solanoideae</taxon>
        <taxon>Solaneae</taxon>
        <taxon>Solanum</taxon>
    </lineage>
</organism>